<keyword evidence="6" id="KW-1185">Reference proteome</keyword>
<evidence type="ECO:0000256" key="1">
    <source>
        <dbReference type="ARBA" id="ARBA00005233"/>
    </source>
</evidence>
<keyword evidence="4" id="KW-0812">Transmembrane</keyword>
<evidence type="ECO:0000256" key="2">
    <source>
        <dbReference type="ARBA" id="ARBA00022481"/>
    </source>
</evidence>
<accession>A0ABX8DI03</accession>
<dbReference type="RefSeq" id="WP_213682921.1">
    <property type="nucleotide sequence ID" value="NZ_CP074572.1"/>
</dbReference>
<dbReference type="InterPro" id="IPR012902">
    <property type="entry name" value="N_methyl_site"/>
</dbReference>
<evidence type="ECO:0000256" key="4">
    <source>
        <dbReference type="SAM" id="Phobius"/>
    </source>
</evidence>
<protein>
    <submittedName>
        <fullName evidence="5">Pilin</fullName>
    </submittedName>
</protein>
<dbReference type="SUPFAM" id="SSF54523">
    <property type="entry name" value="Pili subunits"/>
    <property type="match status" value="1"/>
</dbReference>
<dbReference type="InterPro" id="IPR045584">
    <property type="entry name" value="Pilin-like"/>
</dbReference>
<dbReference type="Proteomes" id="UP000676428">
    <property type="component" value="Chromosome"/>
</dbReference>
<keyword evidence="2" id="KW-0488">Methylation</keyword>
<evidence type="ECO:0000313" key="5">
    <source>
        <dbReference type="EMBL" id="QVK24315.1"/>
    </source>
</evidence>
<feature type="transmembrane region" description="Helical" evidence="4">
    <location>
        <begin position="12"/>
        <end position="34"/>
    </location>
</feature>
<name>A0ABX8DI03_9GAMM</name>
<dbReference type="InterPro" id="IPR001082">
    <property type="entry name" value="Pilin"/>
</dbReference>
<reference evidence="5 6" key="1">
    <citation type="journal article" date="2012" name="Int. J. Syst. Evol. Microbiol.">
        <title>Shewanella dokdonensis sp. nov., isolated from seawater.</title>
        <authorList>
            <person name="Sung H.R."/>
            <person name="Yoon J.H."/>
            <person name="Ghim S.Y."/>
        </authorList>
    </citation>
    <scope>NUCLEOTIDE SEQUENCE [LARGE SCALE GENOMIC DNA]</scope>
    <source>
        <strain evidence="5 6">DSM 23626</strain>
    </source>
</reference>
<dbReference type="Gene3D" id="3.30.700.10">
    <property type="entry name" value="Glycoprotein, Type 4 Pilin"/>
    <property type="match status" value="1"/>
</dbReference>
<dbReference type="NCBIfam" id="TIGR02532">
    <property type="entry name" value="IV_pilin_GFxxxE"/>
    <property type="match status" value="1"/>
</dbReference>
<dbReference type="PANTHER" id="PTHR30093:SF34">
    <property type="entry name" value="PREPILIN PEPTIDASE-DEPENDENT PROTEIN D"/>
    <property type="match status" value="1"/>
</dbReference>
<comment type="similarity">
    <text evidence="1 3">Belongs to the N-Me-Phe pilin family.</text>
</comment>
<evidence type="ECO:0000256" key="3">
    <source>
        <dbReference type="RuleBase" id="RU000389"/>
    </source>
</evidence>
<keyword evidence="4" id="KW-1133">Transmembrane helix</keyword>
<dbReference type="PANTHER" id="PTHR30093">
    <property type="entry name" value="GENERAL SECRETION PATHWAY PROTEIN G"/>
    <property type="match status" value="1"/>
</dbReference>
<keyword evidence="4" id="KW-0472">Membrane</keyword>
<proteinExistence type="inferred from homology"/>
<keyword evidence="3" id="KW-0281">Fimbrium</keyword>
<organism evidence="5 6">
    <name type="scientific">Shewanella dokdonensis</name>
    <dbReference type="NCBI Taxonomy" id="712036"/>
    <lineage>
        <taxon>Bacteria</taxon>
        <taxon>Pseudomonadati</taxon>
        <taxon>Pseudomonadota</taxon>
        <taxon>Gammaproteobacteria</taxon>
        <taxon>Alteromonadales</taxon>
        <taxon>Shewanellaceae</taxon>
        <taxon>Shewanella</taxon>
    </lineage>
</organism>
<sequence>MKSIKRNTKGFTLIELMIVVAIIAILAAIALPAYQDYVGRSQAAESLVLADSAKVSIADYYTQNGTYPGAATTPTNDALAATGKYSALTVGDGDGKISVKMNATGVSKDLQGKTVTLSPSVANGAFKWTCTTDFTNTNMNPAGCN</sequence>
<evidence type="ECO:0000313" key="6">
    <source>
        <dbReference type="Proteomes" id="UP000676428"/>
    </source>
</evidence>
<dbReference type="Pfam" id="PF00114">
    <property type="entry name" value="Pilin"/>
    <property type="match status" value="1"/>
</dbReference>
<gene>
    <name evidence="5" type="ORF">KHX94_07295</name>
</gene>
<dbReference type="Pfam" id="PF07963">
    <property type="entry name" value="N_methyl"/>
    <property type="match status" value="1"/>
</dbReference>
<dbReference type="PROSITE" id="PS00409">
    <property type="entry name" value="PROKAR_NTER_METHYL"/>
    <property type="match status" value="1"/>
</dbReference>
<dbReference type="EMBL" id="CP074572">
    <property type="protein sequence ID" value="QVK24315.1"/>
    <property type="molecule type" value="Genomic_DNA"/>
</dbReference>